<dbReference type="CDD" id="cd01029">
    <property type="entry name" value="TOPRIM_primases"/>
    <property type="match status" value="1"/>
</dbReference>
<dbReference type="GO" id="GO:0008270">
    <property type="term" value="F:zinc ion binding"/>
    <property type="evidence" value="ECO:0007669"/>
    <property type="project" value="InterPro"/>
</dbReference>
<evidence type="ECO:0000259" key="2">
    <source>
        <dbReference type="Pfam" id="PF06048"/>
    </source>
</evidence>
<reference evidence="3 4" key="1">
    <citation type="submission" date="2020-06" db="EMBL/GenBank/DDBJ databases">
        <title>Whole-genome sequence of Allochromatium humboldtianum DSM 21881, type strain.</title>
        <authorList>
            <person name="Kyndt J.A."/>
            <person name="Meyer T.E."/>
        </authorList>
    </citation>
    <scope>NUCLEOTIDE SEQUENCE [LARGE SCALE GENOMIC DNA]</scope>
    <source>
        <strain evidence="3 4">DSM 21881</strain>
    </source>
</reference>
<evidence type="ECO:0000313" key="4">
    <source>
        <dbReference type="Proteomes" id="UP000592294"/>
    </source>
</evidence>
<dbReference type="Pfam" id="PF06048">
    <property type="entry name" value="DUF927"/>
    <property type="match status" value="1"/>
</dbReference>
<keyword evidence="4" id="KW-1185">Reference proteome</keyword>
<feature type="compositionally biased region" description="Low complexity" evidence="1">
    <location>
        <begin position="1017"/>
        <end position="1027"/>
    </location>
</feature>
<dbReference type="Gene3D" id="3.90.580.10">
    <property type="entry name" value="Zinc finger, CHC2-type domain"/>
    <property type="match status" value="1"/>
</dbReference>
<dbReference type="RefSeq" id="WP_176978154.1">
    <property type="nucleotide sequence ID" value="NZ_JABZEO010000023.1"/>
</dbReference>
<name>A0A850RGZ5_9GAMM</name>
<dbReference type="GO" id="GO:0003677">
    <property type="term" value="F:DNA binding"/>
    <property type="evidence" value="ECO:0007669"/>
    <property type="project" value="InterPro"/>
</dbReference>
<protein>
    <submittedName>
        <fullName evidence="3">DUF927 domain-containing protein</fullName>
    </submittedName>
</protein>
<gene>
    <name evidence="3" type="ORF">HW932_19585</name>
</gene>
<feature type="region of interest" description="Disordered" evidence="1">
    <location>
        <begin position="1"/>
        <end position="31"/>
    </location>
</feature>
<dbReference type="InterPro" id="IPR034154">
    <property type="entry name" value="TOPRIM_DnaG/twinkle"/>
</dbReference>
<proteinExistence type="predicted"/>
<dbReference type="AlphaFoldDB" id="A0A850RGZ5"/>
<dbReference type="SUPFAM" id="SSF57783">
    <property type="entry name" value="Zinc beta-ribbon"/>
    <property type="match status" value="1"/>
</dbReference>
<feature type="region of interest" description="Disordered" evidence="1">
    <location>
        <begin position="1015"/>
        <end position="1124"/>
    </location>
</feature>
<dbReference type="GO" id="GO:0006260">
    <property type="term" value="P:DNA replication"/>
    <property type="evidence" value="ECO:0007669"/>
    <property type="project" value="InterPro"/>
</dbReference>
<dbReference type="InterPro" id="IPR009270">
    <property type="entry name" value="DUF927"/>
</dbReference>
<evidence type="ECO:0000313" key="3">
    <source>
        <dbReference type="EMBL" id="NVZ11456.1"/>
    </source>
</evidence>
<feature type="compositionally biased region" description="Polar residues" evidence="1">
    <location>
        <begin position="1047"/>
        <end position="1061"/>
    </location>
</feature>
<evidence type="ECO:0000256" key="1">
    <source>
        <dbReference type="SAM" id="MobiDB-lite"/>
    </source>
</evidence>
<dbReference type="Proteomes" id="UP000592294">
    <property type="component" value="Unassembled WGS sequence"/>
</dbReference>
<feature type="compositionally biased region" description="Acidic residues" evidence="1">
    <location>
        <begin position="1114"/>
        <end position="1124"/>
    </location>
</feature>
<sequence>MSHNPQGSGGTPPTTTPRQRRGIRLKPADPAPAFDIASAIEEGDAITARAAELEADSDLQADLERLAEYERQQEPVELACLSEPAPAGHAVSHDQSRPPRIDIKDTAVRALAASEAVCRHWLPEGKRQGHEWVSVNPTRADKTPGSFSVNLDTGQWADFATDDRGGDLVALVAYLDGTHQGDAARVLAEWLGAVPVVETAPKPAKKAPKAMQTRPTTHPKLGQPSAQWDYLDAEGRVLCAVLRFETETGKEFRPLTQTPDGWRWQAPAEPRPLYGLDRLAKRRPEAPVILCEGEKAADAAARLLCEFVHVAAMNGAKSPARSDWSPLKGRVVRIWPDNDAPGAQFAQTAARLAYEAGAQSVEILDLSSLADTLPPGWDAADALAEGWTPQRFLECEPRWRFVERPEPDTAPANPKPPLPWAGKAVPKGWKLTRKLVFEVKEKGGDNPDELIPTCGPLWVIGRTTGAHGQWGMVIGFLDHDGREQRLAMPAARLHADPSALVGDLSDLGLATFPGREKKALAYIAAWESSARILSAKRLGWLEDPTGALAFVMPDRVIGRDGNRELVYQPDRYSPTVKTVHSAGTLEHWRAHVARPAGAHPPMLFALCAGLAPALLAFAEGADSYVLHFWGTTSKGKTTLAQLAASPWGCAADPADAPSLAFIRRWNLTGNGLEGLAEAHSDLPLVLDELGAATVGDIRPLIYQLAGGQGKTAMNSAREMREPRTWRTIAISTGEMSLHARMANPDDDGKRPRAIKGGLTHRALDVEVSDIAAAAPIEQRETLVSGIKATCARHYGTAGPEFVQRLALRFATMAEARAHVRARVESILMELAPAGLPTETRRALRRFALIAVAGELASDLDILPVSPGEVRHAARSLALAWLGTAAETDEQRIIASVRAFILAHESRFQRIGEPDDDEPIIPYDRQSRVRRSDDPVRDRVGFVDRVGGLWYLTDAGLSEAAPGHDRTAIARVLKHAGYLHTNEPGKLKARASVEGLRPWLYAVKADILSADDSDLHKGVGQAGQAGHHQQPRGLEPVPVTETAPGQPGQLTGTDSPIGSVQTGGVPVGGVPPVPVGTRAPGQAQTQQPRGLVPAVPPVPPKNGVTGKNPPGEAGASDDDGGAIRV</sequence>
<feature type="region of interest" description="Disordered" evidence="1">
    <location>
        <begin position="202"/>
        <end position="225"/>
    </location>
</feature>
<dbReference type="EMBL" id="JABZEO010000023">
    <property type="protein sequence ID" value="NVZ11456.1"/>
    <property type="molecule type" value="Genomic_DNA"/>
</dbReference>
<organism evidence="3 4">
    <name type="scientific">Allochromatium humboldtianum</name>
    <dbReference type="NCBI Taxonomy" id="504901"/>
    <lineage>
        <taxon>Bacteria</taxon>
        <taxon>Pseudomonadati</taxon>
        <taxon>Pseudomonadota</taxon>
        <taxon>Gammaproteobacteria</taxon>
        <taxon>Chromatiales</taxon>
        <taxon>Chromatiaceae</taxon>
        <taxon>Allochromatium</taxon>
    </lineage>
</organism>
<feature type="domain" description="DUF927" evidence="2">
    <location>
        <begin position="438"/>
        <end position="722"/>
    </location>
</feature>
<comment type="caution">
    <text evidence="3">The sequence shown here is derived from an EMBL/GenBank/DDBJ whole genome shotgun (WGS) entry which is preliminary data.</text>
</comment>
<dbReference type="InterPro" id="IPR036977">
    <property type="entry name" value="DNA_primase_Znf_CHC2"/>
</dbReference>
<dbReference type="Gene3D" id="3.40.1360.10">
    <property type="match status" value="1"/>
</dbReference>
<accession>A0A850RGZ5</accession>